<keyword evidence="7" id="KW-0413">Isomerase</keyword>
<dbReference type="InterPro" id="IPR013986">
    <property type="entry name" value="DExx_box_DNA_helicase_dom_sf"/>
</dbReference>
<evidence type="ECO:0000256" key="6">
    <source>
        <dbReference type="ARBA" id="ARBA00023125"/>
    </source>
</evidence>
<keyword evidence="3 12" id="KW-0378">Hydrolase</keyword>
<gene>
    <name evidence="14" type="ORF">OIU83_01195</name>
</gene>
<dbReference type="Proteomes" id="UP001151079">
    <property type="component" value="Unassembled WGS sequence"/>
</dbReference>
<keyword evidence="5 12" id="KW-0067">ATP-binding</keyword>
<dbReference type="SUPFAM" id="SSF52540">
    <property type="entry name" value="P-loop containing nucleoside triphosphate hydrolases"/>
    <property type="match status" value="1"/>
</dbReference>
<dbReference type="PANTHER" id="PTHR11070">
    <property type="entry name" value="UVRD / RECB / PCRA DNA HELICASE FAMILY MEMBER"/>
    <property type="match status" value="1"/>
</dbReference>
<reference evidence="14" key="1">
    <citation type="submission" date="2022-10" db="EMBL/GenBank/DDBJ databases">
        <title>Two novel species of Flavobacterium.</title>
        <authorList>
            <person name="Liu Q."/>
            <person name="Xin Y.-H."/>
        </authorList>
    </citation>
    <scope>NUCLEOTIDE SEQUENCE</scope>
    <source>
        <strain evidence="14">LS1R49</strain>
    </source>
</reference>
<dbReference type="PROSITE" id="PS51198">
    <property type="entry name" value="UVRD_HELICASE_ATP_BIND"/>
    <property type="match status" value="1"/>
</dbReference>
<dbReference type="InterPro" id="IPR014016">
    <property type="entry name" value="UvrD-like_ATP-bd"/>
</dbReference>
<accession>A0A9X2Z8R5</accession>
<protein>
    <recommendedName>
        <fullName evidence="9">DNA 3'-5' helicase</fullName>
        <ecNumber evidence="9">5.6.2.4</ecNumber>
    </recommendedName>
    <alternativeName>
        <fullName evidence="10">DNA 3'-5' helicase II</fullName>
    </alternativeName>
</protein>
<dbReference type="GO" id="GO:0000725">
    <property type="term" value="P:recombinational repair"/>
    <property type="evidence" value="ECO:0007669"/>
    <property type="project" value="TreeGrafter"/>
</dbReference>
<keyword evidence="15" id="KW-1185">Reference proteome</keyword>
<name>A0A9X2Z8R5_9FLAO</name>
<dbReference type="EC" id="5.6.2.4" evidence="9"/>
<dbReference type="GO" id="GO:0005524">
    <property type="term" value="F:ATP binding"/>
    <property type="evidence" value="ECO:0007669"/>
    <property type="project" value="UniProtKB-UniRule"/>
</dbReference>
<dbReference type="Pfam" id="PF13361">
    <property type="entry name" value="UvrD_C"/>
    <property type="match status" value="2"/>
</dbReference>
<dbReference type="GO" id="GO:0043138">
    <property type="term" value="F:3'-5' DNA helicase activity"/>
    <property type="evidence" value="ECO:0007669"/>
    <property type="project" value="UniProtKB-EC"/>
</dbReference>
<dbReference type="GO" id="GO:0003677">
    <property type="term" value="F:DNA binding"/>
    <property type="evidence" value="ECO:0007669"/>
    <property type="project" value="UniProtKB-KW"/>
</dbReference>
<evidence type="ECO:0000256" key="7">
    <source>
        <dbReference type="ARBA" id="ARBA00023235"/>
    </source>
</evidence>
<comment type="similarity">
    <text evidence="1">Belongs to the helicase family. UvrD subfamily.</text>
</comment>
<dbReference type="InterPro" id="IPR027417">
    <property type="entry name" value="P-loop_NTPase"/>
</dbReference>
<feature type="domain" description="UvrD-like helicase ATP-binding" evidence="13">
    <location>
        <begin position="11"/>
        <end position="287"/>
    </location>
</feature>
<evidence type="ECO:0000256" key="2">
    <source>
        <dbReference type="ARBA" id="ARBA00022741"/>
    </source>
</evidence>
<evidence type="ECO:0000256" key="10">
    <source>
        <dbReference type="ARBA" id="ARBA00034923"/>
    </source>
</evidence>
<evidence type="ECO:0000256" key="4">
    <source>
        <dbReference type="ARBA" id="ARBA00022806"/>
    </source>
</evidence>
<feature type="binding site" evidence="12">
    <location>
        <begin position="32"/>
        <end position="39"/>
    </location>
    <ligand>
        <name>ATP</name>
        <dbReference type="ChEBI" id="CHEBI:30616"/>
    </ligand>
</feature>
<proteinExistence type="inferred from homology"/>
<dbReference type="Gene3D" id="3.40.50.300">
    <property type="entry name" value="P-loop containing nucleotide triphosphate hydrolases"/>
    <property type="match status" value="3"/>
</dbReference>
<dbReference type="EMBL" id="JAOZEW010000001">
    <property type="protein sequence ID" value="MCV9926251.1"/>
    <property type="molecule type" value="Genomic_DNA"/>
</dbReference>
<dbReference type="InterPro" id="IPR014017">
    <property type="entry name" value="DNA_helicase_UvrD-like_C"/>
</dbReference>
<dbReference type="Gene3D" id="1.10.10.160">
    <property type="match status" value="1"/>
</dbReference>
<dbReference type="PANTHER" id="PTHR11070:SF2">
    <property type="entry name" value="ATP-DEPENDENT DNA HELICASE SRS2"/>
    <property type="match status" value="1"/>
</dbReference>
<organism evidence="14 15">
    <name type="scientific">Flavobacterium shii</name>
    <dbReference type="NCBI Taxonomy" id="2987687"/>
    <lineage>
        <taxon>Bacteria</taxon>
        <taxon>Pseudomonadati</taxon>
        <taxon>Bacteroidota</taxon>
        <taxon>Flavobacteriia</taxon>
        <taxon>Flavobacteriales</taxon>
        <taxon>Flavobacteriaceae</taxon>
        <taxon>Flavobacterium</taxon>
    </lineage>
</organism>
<dbReference type="Pfam" id="PF00580">
    <property type="entry name" value="UvrD-helicase"/>
    <property type="match status" value="1"/>
</dbReference>
<evidence type="ECO:0000313" key="15">
    <source>
        <dbReference type="Proteomes" id="UP001151079"/>
    </source>
</evidence>
<evidence type="ECO:0000256" key="1">
    <source>
        <dbReference type="ARBA" id="ARBA00009922"/>
    </source>
</evidence>
<dbReference type="GO" id="GO:0016787">
    <property type="term" value="F:hydrolase activity"/>
    <property type="evidence" value="ECO:0007669"/>
    <property type="project" value="UniProtKB-UniRule"/>
</dbReference>
<dbReference type="InterPro" id="IPR000212">
    <property type="entry name" value="DNA_helicase_UvrD/REP"/>
</dbReference>
<evidence type="ECO:0000313" key="14">
    <source>
        <dbReference type="EMBL" id="MCV9926251.1"/>
    </source>
</evidence>
<evidence type="ECO:0000256" key="3">
    <source>
        <dbReference type="ARBA" id="ARBA00022801"/>
    </source>
</evidence>
<evidence type="ECO:0000256" key="5">
    <source>
        <dbReference type="ARBA" id="ARBA00022840"/>
    </source>
</evidence>
<comment type="catalytic activity">
    <reaction evidence="8">
        <text>Couples ATP hydrolysis with the unwinding of duplex DNA by translocating in the 3'-5' direction.</text>
        <dbReference type="EC" id="5.6.2.4"/>
    </reaction>
</comment>
<evidence type="ECO:0000256" key="11">
    <source>
        <dbReference type="ARBA" id="ARBA00048988"/>
    </source>
</evidence>
<dbReference type="Gene3D" id="1.10.486.10">
    <property type="entry name" value="PCRA, domain 4"/>
    <property type="match status" value="1"/>
</dbReference>
<evidence type="ECO:0000259" key="13">
    <source>
        <dbReference type="PROSITE" id="PS51198"/>
    </source>
</evidence>
<evidence type="ECO:0000256" key="8">
    <source>
        <dbReference type="ARBA" id="ARBA00034617"/>
    </source>
</evidence>
<dbReference type="RefSeq" id="WP_264204454.1">
    <property type="nucleotide sequence ID" value="NZ_JAOZEW010000001.1"/>
</dbReference>
<comment type="catalytic activity">
    <reaction evidence="11">
        <text>ATP + H2O = ADP + phosphate + H(+)</text>
        <dbReference type="Rhea" id="RHEA:13065"/>
        <dbReference type="ChEBI" id="CHEBI:15377"/>
        <dbReference type="ChEBI" id="CHEBI:15378"/>
        <dbReference type="ChEBI" id="CHEBI:30616"/>
        <dbReference type="ChEBI" id="CHEBI:43474"/>
        <dbReference type="ChEBI" id="CHEBI:456216"/>
        <dbReference type="EC" id="5.6.2.4"/>
    </reaction>
</comment>
<comment type="caution">
    <text evidence="14">The sequence shown here is derived from an EMBL/GenBank/DDBJ whole genome shotgun (WGS) entry which is preliminary data.</text>
</comment>
<dbReference type="AlphaFoldDB" id="A0A9X2Z8R5"/>
<keyword evidence="4 12" id="KW-0347">Helicase</keyword>
<keyword evidence="6" id="KW-0238">DNA-binding</keyword>
<evidence type="ECO:0000256" key="12">
    <source>
        <dbReference type="PROSITE-ProRule" id="PRU00560"/>
    </source>
</evidence>
<evidence type="ECO:0000256" key="9">
    <source>
        <dbReference type="ARBA" id="ARBA00034808"/>
    </source>
</evidence>
<sequence length="614" mass="70862">MNSSFFEDLELIKRDQSQIEAYNSQRNTVVIAGPGSGKTRVLALKAASLAHGTIKKPSGLACISYSRETVREIKKRLKEYGYKPTNKDYIGTVHSFTLLHVIQPFAHLYPQYGVKYPVRIIKKENELKIFNSVLAEFQVSSKELKLMEINRQRSLSIVGVSQVTFDSTDLIVNAARCFEEKLLETEYLDFVSIINISAQIIREQEFVRMALRSRFPWLLVDEYQDLGKALHEMVLELVFNADIKLFAVGDMNQSIYGFNGGYPDFLMELMERDDIHPVLLTNNYRSNQHIIAASLETLEPSKPLSYFAKKRLEENPDFTFVTCNHQMDQQYDVVANKVVPLLIQNDVALNEIGIITWSNTDVRLMAAALRKNNIPFYISKWDFEKSATVTWLQECANWCIDPDKQSFENLFKYWKNLLINHNDPRKFLETIDLKVDFHKLLKKGKEKEIVLDWLSLMINNLELAKVLELSDMYPNEIANLQILLDEATSHNLKDMPLERFAHLGIPNNEVTITTRHSAKGLEFETVILLGMEEGHFPFYLDVKNPILLAEAQRLCYVCVSRAKKSCILVRSEKFTVDTKYGPKTHPYSPSRFWTTLDQKFGNENNHFTHINYPS</sequence>
<keyword evidence="2 12" id="KW-0547">Nucleotide-binding</keyword>